<evidence type="ECO:0000256" key="1">
    <source>
        <dbReference type="SAM" id="MobiDB-lite"/>
    </source>
</evidence>
<sequence length="384" mass="41145">MAKKVGMAKLSKEHGPARRQAHSEATTSFGSVVRPVVLRDPRGRTAILNMDAVTASNDETTDIQMAAGDDSVTVSAPAPAAVANGACAEHDEQEGTKAGVDWESMVQNEPGRTEIPLFLDACGRHEAAILHGSLTASSHALVNVVSCLLQDRTQHLYDLEQDLKSDYVSNESVRASMNARLHETARAASQLFSRLLMAVDSGSNGSAASLPDALMQGGGPNDGAGGATATANPQDDGAGGTGLQQGEHEEPDWSKLVQHEPAKTQVPIFLEAREKRDVAASRFESAIEEYQASLEGYVQELTQIVADLYNQRSVKLEEFESVLKHEYATNDKVRNDMHGSLVQSRRAADAMYLDLMQRVMMSDSQQTCSGGSAMGTLTQATCLE</sequence>
<dbReference type="AlphaFoldDB" id="K0TC88"/>
<dbReference type="EMBL" id="AGNL01007674">
    <property type="protein sequence ID" value="EJK71081.1"/>
    <property type="molecule type" value="Genomic_DNA"/>
</dbReference>
<name>K0TC88_THAOC</name>
<feature type="region of interest" description="Disordered" evidence="1">
    <location>
        <begin position="209"/>
        <end position="258"/>
    </location>
</feature>
<protein>
    <submittedName>
        <fullName evidence="2">Uncharacterized protein</fullName>
    </submittedName>
</protein>
<gene>
    <name evidence="2" type="ORF">THAOC_07512</name>
</gene>
<dbReference type="OMA" id="WLEICAE"/>
<keyword evidence="3" id="KW-1185">Reference proteome</keyword>
<evidence type="ECO:0000313" key="3">
    <source>
        <dbReference type="Proteomes" id="UP000266841"/>
    </source>
</evidence>
<organism evidence="2 3">
    <name type="scientific">Thalassiosira oceanica</name>
    <name type="common">Marine diatom</name>
    <dbReference type="NCBI Taxonomy" id="159749"/>
    <lineage>
        <taxon>Eukaryota</taxon>
        <taxon>Sar</taxon>
        <taxon>Stramenopiles</taxon>
        <taxon>Ochrophyta</taxon>
        <taxon>Bacillariophyta</taxon>
        <taxon>Coscinodiscophyceae</taxon>
        <taxon>Thalassiosirophycidae</taxon>
        <taxon>Thalassiosirales</taxon>
        <taxon>Thalassiosiraceae</taxon>
        <taxon>Thalassiosira</taxon>
    </lineage>
</organism>
<comment type="caution">
    <text evidence="2">The sequence shown here is derived from an EMBL/GenBank/DDBJ whole genome shotgun (WGS) entry which is preliminary data.</text>
</comment>
<reference evidence="2 3" key="1">
    <citation type="journal article" date="2012" name="Genome Biol.">
        <title>Genome and low-iron response of an oceanic diatom adapted to chronic iron limitation.</title>
        <authorList>
            <person name="Lommer M."/>
            <person name="Specht M."/>
            <person name="Roy A.S."/>
            <person name="Kraemer L."/>
            <person name="Andreson R."/>
            <person name="Gutowska M.A."/>
            <person name="Wolf J."/>
            <person name="Bergner S.V."/>
            <person name="Schilhabel M.B."/>
            <person name="Klostermeier U.C."/>
            <person name="Beiko R.G."/>
            <person name="Rosenstiel P."/>
            <person name="Hippler M."/>
            <person name="Laroche J."/>
        </authorList>
    </citation>
    <scope>NUCLEOTIDE SEQUENCE [LARGE SCALE GENOMIC DNA]</scope>
    <source>
        <strain evidence="2 3">CCMP1005</strain>
    </source>
</reference>
<accession>K0TC88</accession>
<dbReference type="eggNOG" id="ENOG502SYSM">
    <property type="taxonomic scope" value="Eukaryota"/>
</dbReference>
<dbReference type="Proteomes" id="UP000266841">
    <property type="component" value="Unassembled WGS sequence"/>
</dbReference>
<proteinExistence type="predicted"/>
<feature type="region of interest" description="Disordered" evidence="1">
    <location>
        <begin position="1"/>
        <end position="27"/>
    </location>
</feature>
<evidence type="ECO:0000313" key="2">
    <source>
        <dbReference type="EMBL" id="EJK71081.1"/>
    </source>
</evidence>
<feature type="compositionally biased region" description="Gly residues" evidence="1">
    <location>
        <begin position="216"/>
        <end position="226"/>
    </location>
</feature>
<feature type="compositionally biased region" description="Basic and acidic residues" evidence="1">
    <location>
        <begin position="246"/>
        <end position="258"/>
    </location>
</feature>